<dbReference type="AlphaFoldDB" id="A0AAW7XC86"/>
<keyword evidence="2" id="KW-0418">Kinase</keyword>
<dbReference type="InterPro" id="IPR052077">
    <property type="entry name" value="CcrZ_PhaseVar_Mediator"/>
</dbReference>
<sequence>MTRISLLQALTQWQLWPLPLKQAPSLIEKVPNGLTNENYLIKAQGKLYKLRINSPYSAMLGIDRTREHAICDLLAPHQVAPRLIYSSPNYTYSVFEWVEGRTWTKDDFENPQQVKKLLELVKKFQAINTQGTITSLDYAKHLNCYYIELQKQPNNTLISSQQLEQYRRFAAKLDSAQASPSWPPPLLTHHDITADNIIESVNGPVLIDWEYAAMGHPHFDALCVNKLSHSKEKLSDLLAEMLYWVETFWYALNDSPENKPITE</sequence>
<dbReference type="GO" id="GO:0016301">
    <property type="term" value="F:kinase activity"/>
    <property type="evidence" value="ECO:0007669"/>
    <property type="project" value="UniProtKB-KW"/>
</dbReference>
<evidence type="ECO:0000313" key="2">
    <source>
        <dbReference type="EMBL" id="MDO6424343.1"/>
    </source>
</evidence>
<dbReference type="SUPFAM" id="SSF56112">
    <property type="entry name" value="Protein kinase-like (PK-like)"/>
    <property type="match status" value="1"/>
</dbReference>
<feature type="domain" description="Aminoglycoside phosphotransferase" evidence="1">
    <location>
        <begin position="27"/>
        <end position="222"/>
    </location>
</feature>
<dbReference type="RefSeq" id="WP_280947209.1">
    <property type="nucleotide sequence ID" value="NZ_CP123764.1"/>
</dbReference>
<accession>A0AAW7XC86</accession>
<dbReference type="Gene3D" id="3.90.1200.10">
    <property type="match status" value="1"/>
</dbReference>
<proteinExistence type="predicted"/>
<dbReference type="CDD" id="cd05151">
    <property type="entry name" value="ChoK-like"/>
    <property type="match status" value="1"/>
</dbReference>
<organism evidence="2 3">
    <name type="scientific">Saccharophagus degradans</name>
    <dbReference type="NCBI Taxonomy" id="86304"/>
    <lineage>
        <taxon>Bacteria</taxon>
        <taxon>Pseudomonadati</taxon>
        <taxon>Pseudomonadota</taxon>
        <taxon>Gammaproteobacteria</taxon>
        <taxon>Cellvibrionales</taxon>
        <taxon>Cellvibrionaceae</taxon>
        <taxon>Saccharophagus</taxon>
    </lineage>
</organism>
<dbReference type="PANTHER" id="PTHR40086">
    <property type="entry name" value="PHOSPHOTRANSFERASE YTMP-RELATED"/>
    <property type="match status" value="1"/>
</dbReference>
<dbReference type="Proteomes" id="UP001169760">
    <property type="component" value="Unassembled WGS sequence"/>
</dbReference>
<evidence type="ECO:0000259" key="1">
    <source>
        <dbReference type="Pfam" id="PF01636"/>
    </source>
</evidence>
<dbReference type="InterPro" id="IPR002575">
    <property type="entry name" value="Aminoglycoside_PTrfase"/>
</dbReference>
<evidence type="ECO:0000313" key="3">
    <source>
        <dbReference type="Proteomes" id="UP001169760"/>
    </source>
</evidence>
<comment type="caution">
    <text evidence="2">The sequence shown here is derived from an EMBL/GenBank/DDBJ whole genome shotgun (WGS) entry which is preliminary data.</text>
</comment>
<gene>
    <name evidence="2" type="ORF">Q4521_17795</name>
</gene>
<protein>
    <submittedName>
        <fullName evidence="2">Choline/ethanolamine kinase family protein</fullName>
        <ecNumber evidence="2">2.7.-.-</ecNumber>
    </submittedName>
</protein>
<dbReference type="PANTHER" id="PTHR40086:SF1">
    <property type="entry name" value="CELL CYCLE REGULATOR CCRZ"/>
    <property type="match status" value="1"/>
</dbReference>
<dbReference type="EMBL" id="JAUOPB010000014">
    <property type="protein sequence ID" value="MDO6424343.1"/>
    <property type="molecule type" value="Genomic_DNA"/>
</dbReference>
<dbReference type="EC" id="2.7.-.-" evidence="2"/>
<dbReference type="InterPro" id="IPR011009">
    <property type="entry name" value="Kinase-like_dom_sf"/>
</dbReference>
<keyword evidence="2" id="KW-0808">Transferase</keyword>
<reference evidence="2" key="1">
    <citation type="submission" date="2023-07" db="EMBL/GenBank/DDBJ databases">
        <title>Genome content predicts the carbon catabolic preferences of heterotrophic bacteria.</title>
        <authorList>
            <person name="Gralka M."/>
        </authorList>
    </citation>
    <scope>NUCLEOTIDE SEQUENCE</scope>
    <source>
        <strain evidence="2">I3M17_2</strain>
    </source>
</reference>
<dbReference type="Pfam" id="PF01636">
    <property type="entry name" value="APH"/>
    <property type="match status" value="1"/>
</dbReference>
<dbReference type="Gene3D" id="3.30.200.20">
    <property type="entry name" value="Phosphorylase Kinase, domain 1"/>
    <property type="match status" value="1"/>
</dbReference>
<name>A0AAW7XC86_9GAMM</name>